<dbReference type="GO" id="GO:0003723">
    <property type="term" value="F:RNA binding"/>
    <property type="evidence" value="ECO:0007669"/>
    <property type="project" value="UniProtKB-UniRule"/>
</dbReference>
<gene>
    <name evidence="3" type="primary">smpB</name>
    <name evidence="4" type="ORF">COV55_02185</name>
</gene>
<dbReference type="HAMAP" id="MF_00023">
    <property type="entry name" value="SmpB"/>
    <property type="match status" value="1"/>
</dbReference>
<dbReference type="GO" id="GO:0070930">
    <property type="term" value="P:trans-translation-dependent protein tagging"/>
    <property type="evidence" value="ECO:0007669"/>
    <property type="project" value="TreeGrafter"/>
</dbReference>
<dbReference type="Pfam" id="PF01668">
    <property type="entry name" value="SmpB"/>
    <property type="match status" value="1"/>
</dbReference>
<dbReference type="GO" id="GO:0070929">
    <property type="term" value="P:trans-translation"/>
    <property type="evidence" value="ECO:0007669"/>
    <property type="project" value="UniProtKB-UniRule"/>
</dbReference>
<keyword evidence="1 3" id="KW-0963">Cytoplasm</keyword>
<evidence type="ECO:0000256" key="3">
    <source>
        <dbReference type="HAMAP-Rule" id="MF_00023"/>
    </source>
</evidence>
<organism evidence="4 5">
    <name type="scientific">Candidatus Komeilibacteria bacterium CG11_big_fil_rev_8_21_14_0_20_36_20</name>
    <dbReference type="NCBI Taxonomy" id="1974477"/>
    <lineage>
        <taxon>Bacteria</taxon>
        <taxon>Candidatus Komeiliibacteriota</taxon>
    </lineage>
</organism>
<name>A0A2H0NDC0_9BACT</name>
<dbReference type="PANTHER" id="PTHR30308">
    <property type="entry name" value="TMRNA-BINDING COMPONENT OF TRANS-TRANSLATION TAGGING COMPLEX"/>
    <property type="match status" value="1"/>
</dbReference>
<proteinExistence type="inferred from homology"/>
<dbReference type="GO" id="GO:0005829">
    <property type="term" value="C:cytosol"/>
    <property type="evidence" value="ECO:0007669"/>
    <property type="project" value="TreeGrafter"/>
</dbReference>
<dbReference type="Gene3D" id="2.40.280.10">
    <property type="match status" value="1"/>
</dbReference>
<dbReference type="NCBIfam" id="NF003843">
    <property type="entry name" value="PRK05422.1"/>
    <property type="match status" value="1"/>
</dbReference>
<dbReference type="PROSITE" id="PS01317">
    <property type="entry name" value="SSRP"/>
    <property type="match status" value="1"/>
</dbReference>
<protein>
    <recommendedName>
        <fullName evidence="3">SsrA-binding protein</fullName>
    </recommendedName>
    <alternativeName>
        <fullName evidence="3">Small protein B</fullName>
    </alternativeName>
</protein>
<comment type="similarity">
    <text evidence="3">Belongs to the SmpB family.</text>
</comment>
<dbReference type="NCBIfam" id="TIGR00086">
    <property type="entry name" value="smpB"/>
    <property type="match status" value="1"/>
</dbReference>
<dbReference type="InterPro" id="IPR023620">
    <property type="entry name" value="SmpB"/>
</dbReference>
<dbReference type="InterPro" id="IPR020081">
    <property type="entry name" value="SsrA-bd_prot_CS"/>
</dbReference>
<dbReference type="InterPro" id="IPR000037">
    <property type="entry name" value="SsrA-bd_prot"/>
</dbReference>
<dbReference type="AlphaFoldDB" id="A0A2H0NDC0"/>
<evidence type="ECO:0000256" key="2">
    <source>
        <dbReference type="ARBA" id="ARBA00022884"/>
    </source>
</evidence>
<dbReference type="EMBL" id="PCWQ01000008">
    <property type="protein sequence ID" value="PIR06891.1"/>
    <property type="molecule type" value="Genomic_DNA"/>
</dbReference>
<comment type="subcellular location">
    <subcellularLocation>
        <location evidence="3">Cytoplasm</location>
    </subcellularLocation>
    <text evidence="3">The tmRNA-SmpB complex associates with stalled 70S ribosomes.</text>
</comment>
<dbReference type="PANTHER" id="PTHR30308:SF2">
    <property type="entry name" value="SSRA-BINDING PROTEIN"/>
    <property type="match status" value="1"/>
</dbReference>
<comment type="function">
    <text evidence="3">Required for rescue of stalled ribosomes mediated by trans-translation. Binds to transfer-messenger RNA (tmRNA), required for stable association of tmRNA with ribosomes. tmRNA and SmpB together mimic tRNA shape, replacing the anticodon stem-loop with SmpB. tmRNA is encoded by the ssrA gene; the 2 termini fold to resemble tRNA(Ala) and it encodes a 'tag peptide', a short internal open reading frame. During trans-translation Ala-aminoacylated tmRNA acts like a tRNA, entering the A-site of stalled ribosomes, displacing the stalled mRNA. The ribosome then switches to translate the ORF on the tmRNA; the nascent peptide is terminated with the 'tag peptide' encoded by the tmRNA and targeted for degradation. The ribosome is freed to recommence translation, which seems to be the essential function of trans-translation.</text>
</comment>
<comment type="caution">
    <text evidence="4">The sequence shown here is derived from an EMBL/GenBank/DDBJ whole genome shotgun (WGS) entry which is preliminary data.</text>
</comment>
<evidence type="ECO:0000313" key="4">
    <source>
        <dbReference type="EMBL" id="PIR06891.1"/>
    </source>
</evidence>
<accession>A0A2H0NDC0</accession>
<dbReference type="CDD" id="cd09294">
    <property type="entry name" value="SmpB"/>
    <property type="match status" value="1"/>
</dbReference>
<keyword evidence="2 3" id="KW-0694">RNA-binding</keyword>
<sequence>MSTLAINKKAKFNFQLLEEFEAGLVLTGQEVKSAKLGRMDLKGAFVSIKNGQVWIKKLYIAPYHKAGHSLKNYEAEHDRKLLLKDKEIIYLTSKTQQKGLTIIPISVYTSRRIIKVKIALVKGKKKFDKRETIKKRDIERVMARKIKSF</sequence>
<evidence type="ECO:0000313" key="5">
    <source>
        <dbReference type="Proteomes" id="UP000230564"/>
    </source>
</evidence>
<dbReference type="Proteomes" id="UP000230564">
    <property type="component" value="Unassembled WGS sequence"/>
</dbReference>
<reference evidence="4 5" key="1">
    <citation type="submission" date="2017-09" db="EMBL/GenBank/DDBJ databases">
        <title>Depth-based differentiation of microbial function through sediment-hosted aquifers and enrichment of novel symbionts in the deep terrestrial subsurface.</title>
        <authorList>
            <person name="Probst A.J."/>
            <person name="Ladd B."/>
            <person name="Jarett J.K."/>
            <person name="Geller-Mcgrath D.E."/>
            <person name="Sieber C.M."/>
            <person name="Emerson J.B."/>
            <person name="Anantharaman K."/>
            <person name="Thomas B.C."/>
            <person name="Malmstrom R."/>
            <person name="Stieglmeier M."/>
            <person name="Klingl A."/>
            <person name="Woyke T."/>
            <person name="Ryan C.M."/>
            <person name="Banfield J.F."/>
        </authorList>
    </citation>
    <scope>NUCLEOTIDE SEQUENCE [LARGE SCALE GENOMIC DNA]</scope>
    <source>
        <strain evidence="4">CG11_big_fil_rev_8_21_14_0_20_36_20</strain>
    </source>
</reference>
<dbReference type="SUPFAM" id="SSF74982">
    <property type="entry name" value="Small protein B (SmpB)"/>
    <property type="match status" value="1"/>
</dbReference>
<evidence type="ECO:0000256" key="1">
    <source>
        <dbReference type="ARBA" id="ARBA00022490"/>
    </source>
</evidence>